<keyword evidence="1" id="KW-0812">Transmembrane</keyword>
<feature type="transmembrane region" description="Helical" evidence="1">
    <location>
        <begin position="137"/>
        <end position="158"/>
    </location>
</feature>
<feature type="transmembrane region" description="Helical" evidence="1">
    <location>
        <begin position="355"/>
        <end position="378"/>
    </location>
</feature>
<evidence type="ECO:0000313" key="3">
    <source>
        <dbReference type="Proteomes" id="UP001204144"/>
    </source>
</evidence>
<dbReference type="EMBL" id="RJUF01000177">
    <property type="protein sequence ID" value="MCP9764923.1"/>
    <property type="molecule type" value="Genomic_DNA"/>
</dbReference>
<feature type="transmembrane region" description="Helical" evidence="1">
    <location>
        <begin position="390"/>
        <end position="413"/>
    </location>
</feature>
<feature type="transmembrane region" description="Helical" evidence="1">
    <location>
        <begin position="170"/>
        <end position="192"/>
    </location>
</feature>
<reference evidence="2 3" key="1">
    <citation type="submission" date="2018-11" db="EMBL/GenBank/DDBJ databases">
        <title>Novel bacteria species description.</title>
        <authorList>
            <person name="Han J.-H."/>
        </authorList>
    </citation>
    <scope>NUCLEOTIDE SEQUENCE [LARGE SCALE GENOMIC DNA]</scope>
    <source>
        <strain evidence="2 3">KCTC23259</strain>
    </source>
</reference>
<organism evidence="2 3">
    <name type="scientific">Lacihabitans soyangensis</name>
    <dbReference type="NCBI Taxonomy" id="869394"/>
    <lineage>
        <taxon>Bacteria</taxon>
        <taxon>Pseudomonadati</taxon>
        <taxon>Bacteroidota</taxon>
        <taxon>Cytophagia</taxon>
        <taxon>Cytophagales</taxon>
        <taxon>Leadbetterellaceae</taxon>
        <taxon>Lacihabitans</taxon>
    </lineage>
</organism>
<keyword evidence="1" id="KW-0472">Membrane</keyword>
<comment type="caution">
    <text evidence="2">The sequence shown here is derived from an EMBL/GenBank/DDBJ whole genome shotgun (WGS) entry which is preliminary data.</text>
</comment>
<dbReference type="InterPro" id="IPR036259">
    <property type="entry name" value="MFS_trans_sf"/>
</dbReference>
<dbReference type="Pfam" id="PF18943">
    <property type="entry name" value="DUF5690"/>
    <property type="match status" value="1"/>
</dbReference>
<feature type="transmembrane region" description="Helical" evidence="1">
    <location>
        <begin position="223"/>
        <end position="241"/>
    </location>
</feature>
<dbReference type="Proteomes" id="UP001204144">
    <property type="component" value="Unassembled WGS sequence"/>
</dbReference>
<gene>
    <name evidence="2" type="ORF">EGI31_18465</name>
</gene>
<evidence type="ECO:0000256" key="1">
    <source>
        <dbReference type="SAM" id="Phobius"/>
    </source>
</evidence>
<feature type="transmembrane region" description="Helical" evidence="1">
    <location>
        <begin position="109"/>
        <end position="130"/>
    </location>
</feature>
<feature type="transmembrane region" description="Helical" evidence="1">
    <location>
        <begin position="292"/>
        <end position="315"/>
    </location>
</feature>
<sequence>MLSKRISNLPNSVQTLIAAVAAFCTYLCFYPFRRAYTAATFEELYFWGIHFKILIITAQVLGFAVSKGIGVKIVSEMKPENRAKGLLLFTGLSWICMLFFGLTPAPYNLIFVFLGSLPLGLFYGVILGFLEGRKSTDLLVAALTASFIIGSGFAKSIGKWVLNSFDVSEFLMPFVADSIMYIPLAISVWFLAQIPRPSEADKHDRVERLPMNKNDRKAFRKEFGIGLVLFIVSYVLLTAYREFRDNFMPEILQELGYGGQTALFTKTEIPIAIVVLLLMASMRWIKNHAKAFLVIQSLLLLGAIIIGVSTMLFQMQIINPILWLISVGFGAYVAYSMCNSIYFERMLAAFKYAGTVGFMITLADYYAYFGSLLVLFYKNFFQNKTTNVNFFIYGSYALAVSYFLMVLVSMFYFKKKAAQTAKQ</sequence>
<feature type="transmembrane region" description="Helical" evidence="1">
    <location>
        <begin position="44"/>
        <end position="65"/>
    </location>
</feature>
<feature type="transmembrane region" description="Helical" evidence="1">
    <location>
        <begin position="12"/>
        <end position="32"/>
    </location>
</feature>
<dbReference type="SUPFAM" id="SSF103473">
    <property type="entry name" value="MFS general substrate transporter"/>
    <property type="match status" value="1"/>
</dbReference>
<evidence type="ECO:0000313" key="2">
    <source>
        <dbReference type="EMBL" id="MCP9764923.1"/>
    </source>
</evidence>
<keyword evidence="1" id="KW-1133">Transmembrane helix</keyword>
<feature type="transmembrane region" description="Helical" evidence="1">
    <location>
        <begin position="261"/>
        <end position="280"/>
    </location>
</feature>
<dbReference type="RefSeq" id="WP_255038604.1">
    <property type="nucleotide sequence ID" value="NZ_RJUF01000177.1"/>
</dbReference>
<feature type="transmembrane region" description="Helical" evidence="1">
    <location>
        <begin position="86"/>
        <end position="103"/>
    </location>
</feature>
<dbReference type="AlphaFoldDB" id="A0AAE3H4T9"/>
<accession>A0AAE3H4T9</accession>
<name>A0AAE3H4T9_9BACT</name>
<protein>
    <recommendedName>
        <fullName evidence="4">MFS transporter</fullName>
    </recommendedName>
</protein>
<keyword evidence="3" id="KW-1185">Reference proteome</keyword>
<evidence type="ECO:0008006" key="4">
    <source>
        <dbReference type="Google" id="ProtNLM"/>
    </source>
</evidence>
<proteinExistence type="predicted"/>
<feature type="transmembrane region" description="Helical" evidence="1">
    <location>
        <begin position="321"/>
        <end position="343"/>
    </location>
</feature>
<dbReference type="InterPro" id="IPR043745">
    <property type="entry name" value="DUF5690"/>
</dbReference>
<dbReference type="Gene3D" id="1.20.1250.20">
    <property type="entry name" value="MFS general substrate transporter like domains"/>
    <property type="match status" value="1"/>
</dbReference>